<evidence type="ECO:0000313" key="3">
    <source>
        <dbReference type="Proteomes" id="UP000620262"/>
    </source>
</evidence>
<feature type="region of interest" description="Disordered" evidence="1">
    <location>
        <begin position="55"/>
        <end position="87"/>
    </location>
</feature>
<gene>
    <name evidence="2" type="ORF">H4W29_004363</name>
</gene>
<protein>
    <recommendedName>
        <fullName evidence="4">DUF2188 domain-containing protein</fullName>
    </recommendedName>
</protein>
<name>A0ABR9IV72_RHIVS</name>
<proteinExistence type="predicted"/>
<evidence type="ECO:0000313" key="2">
    <source>
        <dbReference type="EMBL" id="MBE1507118.1"/>
    </source>
</evidence>
<sequence length="87" mass="9774">MHLNEAKVTHRQKAWRIDFFGDAGEQLTVRLPEAAALNEEDAIDRARKMMVQLTPFGTRGGEPSLNCYDSLSNGNFDDDQPPFGVKH</sequence>
<evidence type="ECO:0008006" key="4">
    <source>
        <dbReference type="Google" id="ProtNLM"/>
    </source>
</evidence>
<dbReference type="EMBL" id="JADBEC010000002">
    <property type="protein sequence ID" value="MBE1507118.1"/>
    <property type="molecule type" value="Genomic_DNA"/>
</dbReference>
<dbReference type="RefSeq" id="WP_192730902.1">
    <property type="nucleotide sequence ID" value="NZ_BAAAVL010000004.1"/>
</dbReference>
<dbReference type="Proteomes" id="UP000620262">
    <property type="component" value="Unassembled WGS sequence"/>
</dbReference>
<organism evidence="2 3">
    <name type="scientific">Rhizobium viscosum</name>
    <name type="common">Arthrobacter viscosus</name>
    <dbReference type="NCBI Taxonomy" id="1673"/>
    <lineage>
        <taxon>Bacteria</taxon>
        <taxon>Pseudomonadati</taxon>
        <taxon>Pseudomonadota</taxon>
        <taxon>Alphaproteobacteria</taxon>
        <taxon>Hyphomicrobiales</taxon>
        <taxon>Rhizobiaceae</taxon>
        <taxon>Rhizobium/Agrobacterium group</taxon>
        <taxon>Rhizobium</taxon>
    </lineage>
</organism>
<evidence type="ECO:0000256" key="1">
    <source>
        <dbReference type="SAM" id="MobiDB-lite"/>
    </source>
</evidence>
<keyword evidence="3" id="KW-1185">Reference proteome</keyword>
<reference evidence="2 3" key="1">
    <citation type="submission" date="2020-10" db="EMBL/GenBank/DDBJ databases">
        <title>Sequencing the genomes of 1000 actinobacteria strains.</title>
        <authorList>
            <person name="Klenk H.-P."/>
        </authorList>
    </citation>
    <scope>NUCLEOTIDE SEQUENCE [LARGE SCALE GENOMIC DNA]</scope>
    <source>
        <strain evidence="2 3">DSM 7307</strain>
    </source>
</reference>
<accession>A0ABR9IV72</accession>
<comment type="caution">
    <text evidence="2">The sequence shown here is derived from an EMBL/GenBank/DDBJ whole genome shotgun (WGS) entry which is preliminary data.</text>
</comment>